<evidence type="ECO:0000313" key="1">
    <source>
        <dbReference type="EMBL" id="CAH3186976.1"/>
    </source>
</evidence>
<feature type="non-terminal residue" evidence="1">
    <location>
        <position position="406"/>
    </location>
</feature>
<keyword evidence="2" id="KW-1185">Reference proteome</keyword>
<comment type="caution">
    <text evidence="1">The sequence shown here is derived from an EMBL/GenBank/DDBJ whole genome shotgun (WGS) entry which is preliminary data.</text>
</comment>
<name>A0ABN8S5H1_9CNID</name>
<proteinExistence type="predicted"/>
<reference evidence="1 2" key="1">
    <citation type="submission" date="2022-05" db="EMBL/GenBank/DDBJ databases">
        <authorList>
            <consortium name="Genoscope - CEA"/>
            <person name="William W."/>
        </authorList>
    </citation>
    <scope>NUCLEOTIDE SEQUENCE [LARGE SCALE GENOMIC DNA]</scope>
</reference>
<gene>
    <name evidence="1" type="ORF">PEVE_00017252</name>
</gene>
<dbReference type="Proteomes" id="UP001159427">
    <property type="component" value="Unassembled WGS sequence"/>
</dbReference>
<sequence length="406" mass="44797">MAGTGLPIRPPSVCALLPQELSYETVEVDKIYIPTNALLIAENELIFLAIANILKDLKAVLIGGAGPYEIGDVIVAEAIARKNPKLQKLESLACSECLINVFENGKYGWKPPKYRKQAVHVGKVFQMGDFTKNERATAVAVRTSSLDILECCKVLGKEWIVLTGVIGTQRYHGNTSWEQYVAVVLSSLVNKVLQDDQVFAILGGEGGEPRRHSPLPGNPLQETEELIRRQAEMHWAQVKDAYDKGFFHLPGQHKNKQDTSLHEEFNITPCLKSPVENSEETSDRNYTSLAICKRQASNEVPLSTGKPSYLETGSQALFRESNRFTLPPLRSLSAGNRRTPPQDNLTSHAQMFPTLTSSMAVTMQAALLPLGATLQTHGSCLEIIRIKTEERAMVSRQGAVLPPITR</sequence>
<organism evidence="1 2">
    <name type="scientific">Porites evermanni</name>
    <dbReference type="NCBI Taxonomy" id="104178"/>
    <lineage>
        <taxon>Eukaryota</taxon>
        <taxon>Metazoa</taxon>
        <taxon>Cnidaria</taxon>
        <taxon>Anthozoa</taxon>
        <taxon>Hexacorallia</taxon>
        <taxon>Scleractinia</taxon>
        <taxon>Fungiina</taxon>
        <taxon>Poritidae</taxon>
        <taxon>Porites</taxon>
    </lineage>
</organism>
<accession>A0ABN8S5H1</accession>
<dbReference type="EMBL" id="CALNXI010002380">
    <property type="protein sequence ID" value="CAH3186976.1"/>
    <property type="molecule type" value="Genomic_DNA"/>
</dbReference>
<protein>
    <submittedName>
        <fullName evidence="1">Uncharacterized protein</fullName>
    </submittedName>
</protein>
<evidence type="ECO:0000313" key="2">
    <source>
        <dbReference type="Proteomes" id="UP001159427"/>
    </source>
</evidence>